<feature type="signal peptide" evidence="4">
    <location>
        <begin position="1"/>
        <end position="20"/>
    </location>
</feature>
<comment type="similarity">
    <text evidence="1">Belongs to the bacterial secretin family.</text>
</comment>
<dbReference type="PANTHER" id="PTHR30332">
    <property type="entry name" value="PROBABLE GENERAL SECRETION PATHWAY PROTEIN D"/>
    <property type="match status" value="1"/>
</dbReference>
<evidence type="ECO:0000259" key="5">
    <source>
        <dbReference type="Pfam" id="PF00263"/>
    </source>
</evidence>
<evidence type="ECO:0000256" key="3">
    <source>
        <dbReference type="SAM" id="MobiDB-lite"/>
    </source>
</evidence>
<evidence type="ECO:0000313" key="7">
    <source>
        <dbReference type="EMBL" id="MBV6341980.1"/>
    </source>
</evidence>
<dbReference type="PANTHER" id="PTHR30332:SF25">
    <property type="entry name" value="SECRETIN XPSD"/>
    <property type="match status" value="1"/>
</dbReference>
<dbReference type="Pfam" id="PF03958">
    <property type="entry name" value="Secretin_N"/>
    <property type="match status" value="1"/>
</dbReference>
<evidence type="ECO:0000256" key="4">
    <source>
        <dbReference type="SAM" id="SignalP"/>
    </source>
</evidence>
<dbReference type="EMBL" id="JABXWD010000177">
    <property type="protein sequence ID" value="MBV6341980.1"/>
    <property type="molecule type" value="Genomic_DNA"/>
</dbReference>
<keyword evidence="4" id="KW-0732">Signal</keyword>
<evidence type="ECO:0000259" key="6">
    <source>
        <dbReference type="Pfam" id="PF03958"/>
    </source>
</evidence>
<dbReference type="InterPro" id="IPR050810">
    <property type="entry name" value="Bact_Secretion_Sys_Channel"/>
</dbReference>
<feature type="domain" description="NolW-like" evidence="6">
    <location>
        <begin position="200"/>
        <end position="258"/>
    </location>
</feature>
<dbReference type="Pfam" id="PF00263">
    <property type="entry name" value="Secretin"/>
    <property type="match status" value="1"/>
</dbReference>
<feature type="region of interest" description="Disordered" evidence="3">
    <location>
        <begin position="379"/>
        <end position="409"/>
    </location>
</feature>
<dbReference type="PROSITE" id="PS51257">
    <property type="entry name" value="PROKAR_LIPOPROTEIN"/>
    <property type="match status" value="1"/>
</dbReference>
<dbReference type="Proteomes" id="UP001196980">
    <property type="component" value="Unassembled WGS sequence"/>
</dbReference>
<dbReference type="RefSeq" id="WP_218252609.1">
    <property type="nucleotide sequence ID" value="NZ_JABXWD010000177.1"/>
</dbReference>
<proteinExistence type="inferred from homology"/>
<keyword evidence="8" id="KW-1185">Reference proteome</keyword>
<sequence length="711" mass="78154">MKRYCLLLIVVVLISLQACKTAPRKADLEPFGIDSDNATSRIIPGNRFKELEEAAQHKPSGDMVEALQMPSYEQTTNDKLAFELHPVDPKRLTMQDKPVMINVDGMALSDFIIYAVGDALKVTFFIDEAVKGMKTPVTLRMTKEMSAAGALDIVVELLRQKGLLVGEKAGSLYILKPVTGTDPTDVRVGRMPAVSSMTVVQVVNLRYVGVADLAPLITELYKGTVTTKTYPRDNALILMGVASAMKSVISFIDTMDVPYLHQRKLSLLRLIYWKPEEFVTQLTSILKGLGIQVSTDHREPGVMLIQVKSLNGVLVSAPDQQVMDFVQQWRDKLDSAESAGTEEKTFSYVPRYSKASELVESIQKLYGVVHKTDVRAKAEVRSPVSTTPAAATTTTTTQPPTPAPVSPQGTVTEFSAQGLRIASDDRRNIVMMMTTPSIYRNILGLLREIDTPPRQVLIEATIAEMTLDDQNNMGFEWYLSGRMLDGKFALSTLGQLGLDKSSGMVYHFTADNSKVESLINMLATDKKIEILSKPHLMVLDNTEATIQIGNDVPIISSEVSSTDVSSSTTTPSVLRNVQYKSTGVLMRLKPTINAEGFVTMEISQEVSEAQTNQTSNIDSPLILKRRINTSVVAANGQTVIIGGIRSKNVDSTEKKVPLLGDIPILGYAFKSSSDRVRRTELIVLITPRILSNPDDTSTVTQEIKGSFLKFR</sequence>
<reference evidence="7 8" key="1">
    <citation type="journal article" date="2020" name="J Geophys Res Biogeosci">
        <title>Magnetotaxis as an Adaptation to Enable Bacterial Shuttling of Microbial Sulfur and Sulfur Cycling Across Aquatic Oxic#Anoxic Interfaces.</title>
        <authorList>
            <person name="Li J."/>
            <person name="Liu P."/>
            <person name="Wang J."/>
            <person name="Roberts A.P."/>
            <person name="Pan Y."/>
        </authorList>
    </citation>
    <scope>NUCLEOTIDE SEQUENCE [LARGE SCALE GENOMIC DNA]</scope>
    <source>
        <strain evidence="7 8">MYR-1_YQ</strain>
    </source>
</reference>
<feature type="domain" description="Type II/III secretion system secretin-like" evidence="5">
    <location>
        <begin position="522"/>
        <end position="690"/>
    </location>
</feature>
<keyword evidence="2" id="KW-0813">Transport</keyword>
<evidence type="ECO:0000256" key="2">
    <source>
        <dbReference type="RuleBase" id="RU004004"/>
    </source>
</evidence>
<evidence type="ECO:0008006" key="9">
    <source>
        <dbReference type="Google" id="ProtNLM"/>
    </source>
</evidence>
<accession>A0ABS6S072</accession>
<evidence type="ECO:0000313" key="8">
    <source>
        <dbReference type="Proteomes" id="UP001196980"/>
    </source>
</evidence>
<feature type="chain" id="PRO_5047058120" description="General secretion pathway protein D" evidence="4">
    <location>
        <begin position="21"/>
        <end position="711"/>
    </location>
</feature>
<name>A0ABS6S072_9BACT</name>
<evidence type="ECO:0000256" key="1">
    <source>
        <dbReference type="RuleBase" id="RU004003"/>
    </source>
</evidence>
<dbReference type="InterPro" id="IPR005644">
    <property type="entry name" value="NolW-like"/>
</dbReference>
<organism evidence="7 8">
    <name type="scientific">Candidatus Magnetobacterium casense</name>
    <dbReference type="NCBI Taxonomy" id="1455061"/>
    <lineage>
        <taxon>Bacteria</taxon>
        <taxon>Pseudomonadati</taxon>
        <taxon>Nitrospirota</taxon>
        <taxon>Thermodesulfovibrionia</taxon>
        <taxon>Thermodesulfovibrionales</taxon>
        <taxon>Candidatus Magnetobacteriaceae</taxon>
        <taxon>Candidatus Magnetobacterium</taxon>
    </lineage>
</organism>
<feature type="compositionally biased region" description="Low complexity" evidence="3">
    <location>
        <begin position="383"/>
        <end position="398"/>
    </location>
</feature>
<comment type="caution">
    <text evidence="7">The sequence shown here is derived from an EMBL/GenBank/DDBJ whole genome shotgun (WGS) entry which is preliminary data.</text>
</comment>
<dbReference type="InterPro" id="IPR004846">
    <property type="entry name" value="T2SS/T3SS_dom"/>
</dbReference>
<gene>
    <name evidence="7" type="ORF">HWQ67_10320</name>
</gene>
<protein>
    <recommendedName>
        <fullName evidence="9">General secretion pathway protein D</fullName>
    </recommendedName>
</protein>
<comment type="subcellular location">
    <subcellularLocation>
        <location evidence="2">Cell outer membrane</location>
    </subcellularLocation>
</comment>